<evidence type="ECO:0000313" key="1">
    <source>
        <dbReference type="EMBL" id="NNH24805.1"/>
    </source>
</evidence>
<sequence>MVVSLGVILACVAVVLLFLPRPQAVEQPAVDVAGAAAGAQQRVDFPVPVPAVPDGWTPNAARVDSGPDGVTTWVVGWVTPSEEYAGLRVAGSATERWVRDVTSAGTEEGVQDVDGEEWRVFSAAPERRSDPPRRALVREEGGTTTAVLGTAEFPELVELAAAVQAAQAG</sequence>
<gene>
    <name evidence="1" type="ORF">HLB09_17255</name>
</gene>
<keyword evidence="2" id="KW-1185">Reference proteome</keyword>
<protein>
    <submittedName>
        <fullName evidence="1">DUF4245 domain-containing protein</fullName>
    </submittedName>
</protein>
<accession>A0A849BT90</accession>
<dbReference type="InterPro" id="IPR025339">
    <property type="entry name" value="DUF4245"/>
</dbReference>
<evidence type="ECO:0000313" key="2">
    <source>
        <dbReference type="Proteomes" id="UP000555552"/>
    </source>
</evidence>
<proteinExistence type="predicted"/>
<comment type="caution">
    <text evidence="1">The sequence shown here is derived from an EMBL/GenBank/DDBJ whole genome shotgun (WGS) entry which is preliminary data.</text>
</comment>
<organism evidence="1 2">
    <name type="scientific">Pseudokineococcus marinus</name>
    <dbReference type="NCBI Taxonomy" id="351215"/>
    <lineage>
        <taxon>Bacteria</taxon>
        <taxon>Bacillati</taxon>
        <taxon>Actinomycetota</taxon>
        <taxon>Actinomycetes</taxon>
        <taxon>Kineosporiales</taxon>
        <taxon>Kineosporiaceae</taxon>
        <taxon>Pseudokineococcus</taxon>
    </lineage>
</organism>
<dbReference type="Proteomes" id="UP000555552">
    <property type="component" value="Unassembled WGS sequence"/>
</dbReference>
<dbReference type="AlphaFoldDB" id="A0A849BT90"/>
<name>A0A849BT90_9ACTN</name>
<reference evidence="1 2" key="1">
    <citation type="submission" date="2020-05" db="EMBL/GenBank/DDBJ databases">
        <title>MicrobeNet Type strains.</title>
        <authorList>
            <person name="Nicholson A.C."/>
        </authorList>
    </citation>
    <scope>NUCLEOTIDE SEQUENCE [LARGE SCALE GENOMIC DNA]</scope>
    <source>
        <strain evidence="1 2">JCM 14547</strain>
    </source>
</reference>
<dbReference type="EMBL" id="JABEMA010000524">
    <property type="protein sequence ID" value="NNH24805.1"/>
    <property type="molecule type" value="Genomic_DNA"/>
</dbReference>
<dbReference type="Pfam" id="PF14030">
    <property type="entry name" value="DUF4245"/>
    <property type="match status" value="1"/>
</dbReference>